<accession>A0A6A6J3E0</accession>
<evidence type="ECO:0000313" key="3">
    <source>
        <dbReference type="Proteomes" id="UP000800094"/>
    </source>
</evidence>
<keyword evidence="3" id="KW-1185">Reference proteome</keyword>
<dbReference type="EMBL" id="ML987189">
    <property type="protein sequence ID" value="KAF2257146.1"/>
    <property type="molecule type" value="Genomic_DNA"/>
</dbReference>
<dbReference type="AlphaFoldDB" id="A0A6A6J3E0"/>
<evidence type="ECO:0000313" key="2">
    <source>
        <dbReference type="EMBL" id="KAF2257146.1"/>
    </source>
</evidence>
<dbReference type="PANTHER" id="PTHR38886">
    <property type="entry name" value="SESA DOMAIN-CONTAINING PROTEIN"/>
    <property type="match status" value="1"/>
</dbReference>
<gene>
    <name evidence="2" type="ORF">BU26DRAFT_513854</name>
</gene>
<dbReference type="PANTHER" id="PTHR38886:SF1">
    <property type="entry name" value="NACHT-NTPASE AND P-LOOP NTPASES N-TERMINAL DOMAIN-CONTAINING PROTEIN"/>
    <property type="match status" value="1"/>
</dbReference>
<name>A0A6A6J3E0_9PLEO</name>
<reference evidence="2" key="1">
    <citation type="journal article" date="2020" name="Stud. Mycol.">
        <title>101 Dothideomycetes genomes: a test case for predicting lifestyles and emergence of pathogens.</title>
        <authorList>
            <person name="Haridas S."/>
            <person name="Albert R."/>
            <person name="Binder M."/>
            <person name="Bloem J."/>
            <person name="Labutti K."/>
            <person name="Salamov A."/>
            <person name="Andreopoulos B."/>
            <person name="Baker S."/>
            <person name="Barry K."/>
            <person name="Bills G."/>
            <person name="Bluhm B."/>
            <person name="Cannon C."/>
            <person name="Castanera R."/>
            <person name="Culley D."/>
            <person name="Daum C."/>
            <person name="Ezra D."/>
            <person name="Gonzalez J."/>
            <person name="Henrissat B."/>
            <person name="Kuo A."/>
            <person name="Liang C."/>
            <person name="Lipzen A."/>
            <person name="Lutzoni F."/>
            <person name="Magnuson J."/>
            <person name="Mondo S."/>
            <person name="Nolan M."/>
            <person name="Ohm R."/>
            <person name="Pangilinan J."/>
            <person name="Park H.-J."/>
            <person name="Ramirez L."/>
            <person name="Alfaro M."/>
            <person name="Sun H."/>
            <person name="Tritt A."/>
            <person name="Yoshinaga Y."/>
            <person name="Zwiers L.-H."/>
            <person name="Turgeon B."/>
            <person name="Goodwin S."/>
            <person name="Spatafora J."/>
            <person name="Crous P."/>
            <person name="Grigoriev I."/>
        </authorList>
    </citation>
    <scope>NUCLEOTIDE SEQUENCE</scope>
    <source>
        <strain evidence="2">CBS 122368</strain>
    </source>
</reference>
<evidence type="ECO:0000256" key="1">
    <source>
        <dbReference type="SAM" id="MobiDB-lite"/>
    </source>
</evidence>
<proteinExistence type="predicted"/>
<dbReference type="RefSeq" id="XP_033692150.1">
    <property type="nucleotide sequence ID" value="XM_033827708.1"/>
</dbReference>
<sequence>MAAPVSIGDAILLSQLAYRLGHAVISGRKQAPSGIREVQNQLYALGKALESVDQCTEKQIQSQIQQSLRTGHQASTEGGGDRYAALGMMVKNCRDTLEQMENFMSRYRDIEQPADSKSSSSNWRKEVKANWKKIRWTTETGELDTIRGNLKVHIASLNLFLSGINHSQSKQADGRLGDVHSMVSDLHEWFTKNLKDPRDTKKRGVGGPGSTATNSPTTVHHALDLVFELSREMRPGSTPLVLCPRASFRSGWVDSLVEPSKHAGSIFRCRCPGESHFDGVQYRLVPISLVVRLARQTPVWQIFCVSDEITSLVITGVAPADLAALQEQINLLAASQANLSATNSSSVYCSAGETGPISSVLDCKSETSQFQGQITSVTFISGADRFMQHSIDTVHIFHYRTEGNVGEDMRRNLLHQTWAELVVQPLATGPTTRFIIRVTRLTNIVNGNDLRAVGVLDVFCESQNEDGSNDQRKCDKVEIVCATARSAQKLRYNLEWITQQLQLQYLQFPRLSERVVAQRSCRDVMIDHLYLSSPQAIIVFDPEKQLHRLILRSSSLAAAVTMELPEAVLKRIHDSTSTGAEVMPQAYFVEHSRDGAEVETRLSRFPRELLEAPSEELGRLSL</sequence>
<protein>
    <recommendedName>
        <fullName evidence="4">Fungal N-terminal domain-containing protein</fullName>
    </recommendedName>
</protein>
<evidence type="ECO:0008006" key="4">
    <source>
        <dbReference type="Google" id="ProtNLM"/>
    </source>
</evidence>
<feature type="region of interest" description="Disordered" evidence="1">
    <location>
        <begin position="197"/>
        <end position="217"/>
    </location>
</feature>
<organism evidence="2 3">
    <name type="scientific">Trematosphaeria pertusa</name>
    <dbReference type="NCBI Taxonomy" id="390896"/>
    <lineage>
        <taxon>Eukaryota</taxon>
        <taxon>Fungi</taxon>
        <taxon>Dikarya</taxon>
        <taxon>Ascomycota</taxon>
        <taxon>Pezizomycotina</taxon>
        <taxon>Dothideomycetes</taxon>
        <taxon>Pleosporomycetidae</taxon>
        <taxon>Pleosporales</taxon>
        <taxon>Massarineae</taxon>
        <taxon>Trematosphaeriaceae</taxon>
        <taxon>Trematosphaeria</taxon>
    </lineage>
</organism>
<dbReference type="OrthoDB" id="5404564at2759"/>
<dbReference type="GeneID" id="54581038"/>
<dbReference type="Proteomes" id="UP000800094">
    <property type="component" value="Unassembled WGS sequence"/>
</dbReference>